<dbReference type="KEGG" id="scn:Solca_2085"/>
<dbReference type="RefSeq" id="WP_014680366.1">
    <property type="nucleotide sequence ID" value="NC_017770.1"/>
</dbReference>
<dbReference type="OrthoDB" id="748007at2"/>
<dbReference type="eggNOG" id="COG1555">
    <property type="taxonomic scope" value="Bacteria"/>
</dbReference>
<name>H8KQZ3_SOLCM</name>
<organism evidence="1 2">
    <name type="scientific">Solitalea canadensis (strain ATCC 29591 / DSM 3403 / JCM 21819 / LMG 8368 / NBRC 15130 / NCIMB 12057 / USAM 9D)</name>
    <name type="common">Flexibacter canadensis</name>
    <dbReference type="NCBI Taxonomy" id="929556"/>
    <lineage>
        <taxon>Bacteria</taxon>
        <taxon>Pseudomonadati</taxon>
        <taxon>Bacteroidota</taxon>
        <taxon>Sphingobacteriia</taxon>
        <taxon>Sphingobacteriales</taxon>
        <taxon>Sphingobacteriaceae</taxon>
        <taxon>Solitalea</taxon>
    </lineage>
</organism>
<dbReference type="STRING" id="929556.Solca_2085"/>
<reference evidence="1" key="1">
    <citation type="submission" date="2012-02" db="EMBL/GenBank/DDBJ databases">
        <title>The complete genome of Solitalea canadensis DSM 3403.</title>
        <authorList>
            <consortium name="US DOE Joint Genome Institute (JGI-PGF)"/>
            <person name="Lucas S."/>
            <person name="Copeland A."/>
            <person name="Lapidus A."/>
            <person name="Glavina del Rio T."/>
            <person name="Dalin E."/>
            <person name="Tice H."/>
            <person name="Bruce D."/>
            <person name="Goodwin L."/>
            <person name="Pitluck S."/>
            <person name="Peters L."/>
            <person name="Ovchinnikova G."/>
            <person name="Lu M."/>
            <person name="Kyrpides N."/>
            <person name="Mavromatis K."/>
            <person name="Ivanova N."/>
            <person name="Brettin T."/>
            <person name="Detter J.C."/>
            <person name="Han C."/>
            <person name="Larimer F."/>
            <person name="Land M."/>
            <person name="Hauser L."/>
            <person name="Markowitz V."/>
            <person name="Cheng J.-F."/>
            <person name="Hugenholtz P."/>
            <person name="Woyke T."/>
            <person name="Wu D."/>
            <person name="Spring S."/>
            <person name="Schroeder M."/>
            <person name="Kopitz M."/>
            <person name="Brambilla E."/>
            <person name="Klenk H.-P."/>
            <person name="Eisen J.A."/>
        </authorList>
    </citation>
    <scope>NUCLEOTIDE SEQUENCE</scope>
    <source>
        <strain evidence="1">DSM 3403</strain>
    </source>
</reference>
<accession>H8KQZ3</accession>
<sequence length="269" mass="29359">MIRKIILGVLSVSFICAKVYGQNYFQGSRIGALANAGASISDLWNISGNPAGFTSIHSFSASIGYESRFLSKEFSTQSAIIGFPVKSNYFGLSFSSFGEQPYTETTSTLSYAKTFGPNFSAGLKFNYHTVSILDYGNVAAYTIEVGMQVKVFPELTLGTHIVNPTREKFGNELQNPLFTILRVGGRYNFSQRTFWVAEIEKTLSFAPVFKTAIEYGLLNALSLRGGVLTNPFRETAGLGLHTANFAMDLGAISHPTLGFSSQMNLAYAF</sequence>
<evidence type="ECO:0000313" key="2">
    <source>
        <dbReference type="Proteomes" id="UP000007590"/>
    </source>
</evidence>
<evidence type="ECO:0008006" key="3">
    <source>
        <dbReference type="Google" id="ProtNLM"/>
    </source>
</evidence>
<proteinExistence type="predicted"/>
<protein>
    <recommendedName>
        <fullName evidence="3">PorV/PorQ family protein</fullName>
    </recommendedName>
</protein>
<dbReference type="Proteomes" id="UP000007590">
    <property type="component" value="Chromosome"/>
</dbReference>
<dbReference type="AlphaFoldDB" id="H8KQZ3"/>
<gene>
    <name evidence="1" type="ordered locus">Solca_2085</name>
</gene>
<evidence type="ECO:0000313" key="1">
    <source>
        <dbReference type="EMBL" id="AFD07139.1"/>
    </source>
</evidence>
<dbReference type="EMBL" id="CP003349">
    <property type="protein sequence ID" value="AFD07139.1"/>
    <property type="molecule type" value="Genomic_DNA"/>
</dbReference>
<keyword evidence="2" id="KW-1185">Reference proteome</keyword>
<dbReference type="HOGENOM" id="CLU_087522_0_0_10"/>